<dbReference type="PANTHER" id="PTHR43739:SF5">
    <property type="entry name" value="EXO-ALPHA-SIALIDASE"/>
    <property type="match status" value="1"/>
</dbReference>
<comment type="caution">
    <text evidence="1">The sequence shown here is derived from an EMBL/GenBank/DDBJ whole genome shotgun (WGS) entry which is preliminary data.</text>
</comment>
<dbReference type="Proteomes" id="UP000179129">
    <property type="component" value="Unassembled WGS sequence"/>
</dbReference>
<evidence type="ECO:0000313" key="2">
    <source>
        <dbReference type="Proteomes" id="UP000179129"/>
    </source>
</evidence>
<dbReference type="PANTHER" id="PTHR43739">
    <property type="entry name" value="XYLOGLUCANASE (EUROFUNG)"/>
    <property type="match status" value="1"/>
</dbReference>
<gene>
    <name evidence="1" type="ORF">A3F83_11450</name>
</gene>
<accession>A0A1F5YZP2</accession>
<proteinExistence type="predicted"/>
<reference evidence="1 2" key="1">
    <citation type="journal article" date="2016" name="Nat. Commun.">
        <title>Thousands of microbial genomes shed light on interconnected biogeochemical processes in an aquifer system.</title>
        <authorList>
            <person name="Anantharaman K."/>
            <person name="Brown C.T."/>
            <person name="Hug L.A."/>
            <person name="Sharon I."/>
            <person name="Castelle C.J."/>
            <person name="Probst A.J."/>
            <person name="Thomas B.C."/>
            <person name="Singh A."/>
            <person name="Wilkins M.J."/>
            <person name="Karaoz U."/>
            <person name="Brodie E.L."/>
            <person name="Williams K.H."/>
            <person name="Hubbard S.S."/>
            <person name="Banfield J.F."/>
        </authorList>
    </citation>
    <scope>NUCLEOTIDE SEQUENCE [LARGE SCALE GENOMIC DNA]</scope>
</reference>
<dbReference type="STRING" id="1817867.A3F83_11450"/>
<dbReference type="Gene3D" id="2.130.10.10">
    <property type="entry name" value="YVTN repeat-like/Quinoprotein amine dehydrogenase"/>
    <property type="match status" value="4"/>
</dbReference>
<evidence type="ECO:0000313" key="1">
    <source>
        <dbReference type="EMBL" id="OGG05544.1"/>
    </source>
</evidence>
<dbReference type="InterPro" id="IPR052025">
    <property type="entry name" value="Xyloglucanase_GH74"/>
</dbReference>
<sequence>MTGAYVTFDGGENWRMFDLWTVVTDFEFDPSARNTVYASSRGYLHDPDRGSGLSLLCRSEDGGLSWSVVWPDVSKAAVQERLQNSSLRPSEIVPGTPDGTIEKVRVDPADSRRIYLGLTPLLPYIGRARPAKEEPSRLLLSTDRGASWRVLAELPDRRILAILPGSLDERPGEVTVFTERAAYRIKESSGEMSPLSLPESYFLKAEAGKGDDGPVIYLLSPLKRTAGGAAGGIYRSADRGASWVPANEGLLLDVPAGESPSLRTLAVCATRPEVAYLSVVSRMNNAEGKVEPRDMVFKTGNSGQSWHPVYAANSDSVLTGNFAGSWLEHSYGPGWGGAPIDLGVAPTDPDVCFAGDYGRAWSTSDGGKTWRELYSHNQPDGSYTSSGLDVTCCYGLHFDPFDSQHYFISYIDTGLFYTLNGGESWFHSIQGISGNWVNTCYWLDFDPTVKDRVWSAWANVHSLPRRSQFAPGRFQRGLGGVAFSEDGGRTWSKSSDGLPEHSVCTHLLLDPDSPPDSRTLYLCVFDQGVYKSTDGGRSWKASFQGLGANRYAWETVLAGKKLFLLCVRGWPDDTTEVDGALYVSEDGAETWRSAPLPEGVTGPLDLLADPQTPERMYLSCWPKTVDNKDIRGGVYRTEDGGQSWRQVFDEQVRVYAAAFDPRNTDVLYINTFQNAAYRSEDRGEHWERLPGYRFKWGHRPVPDPTNPDRLFLTTYGGSVFYGPATGTSVESENLKNLPAAWR</sequence>
<organism evidence="1 2">
    <name type="scientific">Candidatus Glassbacteria bacterium RIFCSPLOWO2_12_FULL_58_11</name>
    <dbReference type="NCBI Taxonomy" id="1817867"/>
    <lineage>
        <taxon>Bacteria</taxon>
        <taxon>Candidatus Glassiibacteriota</taxon>
    </lineage>
</organism>
<dbReference type="GO" id="GO:0010411">
    <property type="term" value="P:xyloglucan metabolic process"/>
    <property type="evidence" value="ECO:0007669"/>
    <property type="project" value="TreeGrafter"/>
</dbReference>
<dbReference type="CDD" id="cd15482">
    <property type="entry name" value="Sialidase_non-viral"/>
    <property type="match status" value="1"/>
</dbReference>
<dbReference type="AlphaFoldDB" id="A0A1F5YZP2"/>
<protein>
    <recommendedName>
        <fullName evidence="3">Sortilin N-terminal domain-containing protein</fullName>
    </recommendedName>
</protein>
<name>A0A1F5YZP2_9BACT</name>
<evidence type="ECO:0008006" key="3">
    <source>
        <dbReference type="Google" id="ProtNLM"/>
    </source>
</evidence>
<dbReference type="EMBL" id="MFIX01000044">
    <property type="protein sequence ID" value="OGG05544.1"/>
    <property type="molecule type" value="Genomic_DNA"/>
</dbReference>
<dbReference type="InterPro" id="IPR015943">
    <property type="entry name" value="WD40/YVTN_repeat-like_dom_sf"/>
</dbReference>
<dbReference type="SUPFAM" id="SSF110296">
    <property type="entry name" value="Oligoxyloglucan reducing end-specific cellobiohydrolase"/>
    <property type="match status" value="3"/>
</dbReference>